<dbReference type="RefSeq" id="WP_065139919.1">
    <property type="nucleotide sequence ID" value="NZ_LZLM01000062.1"/>
</dbReference>
<dbReference type="Proteomes" id="UP000093925">
    <property type="component" value="Unassembled WGS sequence"/>
</dbReference>
<evidence type="ECO:0000256" key="1">
    <source>
        <dbReference type="SAM" id="Phobius"/>
    </source>
</evidence>
<accession>A0A1A3KLT1</accession>
<evidence type="ECO:0000313" key="3">
    <source>
        <dbReference type="Proteomes" id="UP000093925"/>
    </source>
</evidence>
<keyword evidence="1" id="KW-0812">Transmembrane</keyword>
<organism evidence="2 3">
    <name type="scientific">Mycobacterium asiaticum</name>
    <dbReference type="NCBI Taxonomy" id="1790"/>
    <lineage>
        <taxon>Bacteria</taxon>
        <taxon>Bacillati</taxon>
        <taxon>Actinomycetota</taxon>
        <taxon>Actinomycetes</taxon>
        <taxon>Mycobacteriales</taxon>
        <taxon>Mycobacteriaceae</taxon>
        <taxon>Mycobacterium</taxon>
    </lineage>
</organism>
<name>A0A1A3KLT1_MYCAS</name>
<dbReference type="EMBL" id="LZLM01000062">
    <property type="protein sequence ID" value="OBJ86132.1"/>
    <property type="molecule type" value="Genomic_DNA"/>
</dbReference>
<sequence>MAPQKKDPPPLLTVRSTVVFSAAAVAAGASGIGTYIGTREPLTAAVTGGGVFFAAAAWLDKHVGV</sequence>
<protein>
    <submittedName>
        <fullName evidence="2">Uncharacterized protein</fullName>
    </submittedName>
</protein>
<proteinExistence type="predicted"/>
<feature type="transmembrane region" description="Helical" evidence="1">
    <location>
        <begin position="12"/>
        <end position="36"/>
    </location>
</feature>
<reference evidence="2 3" key="1">
    <citation type="submission" date="2016-06" db="EMBL/GenBank/DDBJ databases">
        <authorList>
            <person name="Kjaerup R.B."/>
            <person name="Dalgaard T.S."/>
            <person name="Juul-Madsen H.R."/>
        </authorList>
    </citation>
    <scope>NUCLEOTIDE SEQUENCE [LARGE SCALE GENOMIC DNA]</scope>
    <source>
        <strain evidence="2 3">1276495.2</strain>
    </source>
</reference>
<evidence type="ECO:0000313" key="2">
    <source>
        <dbReference type="EMBL" id="OBJ86132.1"/>
    </source>
</evidence>
<keyword evidence="1" id="KW-0472">Membrane</keyword>
<feature type="transmembrane region" description="Helical" evidence="1">
    <location>
        <begin position="42"/>
        <end position="59"/>
    </location>
</feature>
<dbReference type="AlphaFoldDB" id="A0A1A3KLT1"/>
<gene>
    <name evidence="2" type="ORF">A5640_11160</name>
</gene>
<comment type="caution">
    <text evidence="2">The sequence shown here is derived from an EMBL/GenBank/DDBJ whole genome shotgun (WGS) entry which is preliminary data.</text>
</comment>
<keyword evidence="1" id="KW-1133">Transmembrane helix</keyword>